<reference evidence="12" key="1">
    <citation type="journal article" date="2014" name="Proc. Natl. Acad. Sci. U.S.A.">
        <title>Extensive sampling of basidiomycete genomes demonstrates inadequacy of the white-rot/brown-rot paradigm for wood decay fungi.</title>
        <authorList>
            <person name="Riley R."/>
            <person name="Salamov A.A."/>
            <person name="Brown D.W."/>
            <person name="Nagy L.G."/>
            <person name="Floudas D."/>
            <person name="Held B.W."/>
            <person name="Levasseur A."/>
            <person name="Lombard V."/>
            <person name="Morin E."/>
            <person name="Otillar R."/>
            <person name="Lindquist E.A."/>
            <person name="Sun H."/>
            <person name="LaButti K.M."/>
            <person name="Schmutz J."/>
            <person name="Jabbour D."/>
            <person name="Luo H."/>
            <person name="Baker S.E."/>
            <person name="Pisabarro A.G."/>
            <person name="Walton J.D."/>
            <person name="Blanchette R.A."/>
            <person name="Henrissat B."/>
            <person name="Martin F."/>
            <person name="Cullen D."/>
            <person name="Hibbett D.S."/>
            <person name="Grigoriev I.V."/>
        </authorList>
    </citation>
    <scope>NUCLEOTIDE SEQUENCE [LARGE SCALE GENOMIC DNA]</scope>
    <source>
        <strain evidence="12">FD-172 SS1</strain>
    </source>
</reference>
<dbReference type="OrthoDB" id="292964at2759"/>
<comment type="similarity">
    <text evidence="2">Belongs to the peptidase C19 family.</text>
</comment>
<keyword evidence="12" id="KW-1185">Reference proteome</keyword>
<keyword evidence="5" id="KW-0833">Ubl conjugation pathway</keyword>
<dbReference type="InterPro" id="IPR001394">
    <property type="entry name" value="Peptidase_C19_UCH"/>
</dbReference>
<dbReference type="SUPFAM" id="SSF143791">
    <property type="entry name" value="DUSP-like"/>
    <property type="match status" value="1"/>
</dbReference>
<evidence type="ECO:0000259" key="10">
    <source>
        <dbReference type="PROSITE" id="PS51283"/>
    </source>
</evidence>
<protein>
    <recommendedName>
        <fullName evidence="3">ubiquitinyl hydrolase 1</fullName>
        <ecNumber evidence="3">3.4.19.12</ecNumber>
    </recommendedName>
</protein>
<dbReference type="InParanoid" id="A0A067M5M3"/>
<organism evidence="11 12">
    <name type="scientific">Botryobasidium botryosum (strain FD-172 SS1)</name>
    <dbReference type="NCBI Taxonomy" id="930990"/>
    <lineage>
        <taxon>Eukaryota</taxon>
        <taxon>Fungi</taxon>
        <taxon>Dikarya</taxon>
        <taxon>Basidiomycota</taxon>
        <taxon>Agaricomycotina</taxon>
        <taxon>Agaricomycetes</taxon>
        <taxon>Cantharellales</taxon>
        <taxon>Botryobasidiaceae</taxon>
        <taxon>Botryobasidium</taxon>
    </lineage>
</organism>
<dbReference type="GO" id="GO:0004843">
    <property type="term" value="F:cysteine-type deubiquitinase activity"/>
    <property type="evidence" value="ECO:0007669"/>
    <property type="project" value="UniProtKB-EC"/>
</dbReference>
<feature type="compositionally biased region" description="Basic and acidic residues" evidence="8">
    <location>
        <begin position="1272"/>
        <end position="1288"/>
    </location>
</feature>
<dbReference type="FunCoup" id="A0A067M5M3">
    <property type="interactions" value="462"/>
</dbReference>
<dbReference type="Pfam" id="PF06337">
    <property type="entry name" value="DUSP"/>
    <property type="match status" value="1"/>
</dbReference>
<dbReference type="GO" id="GO:0006508">
    <property type="term" value="P:proteolysis"/>
    <property type="evidence" value="ECO:0007669"/>
    <property type="project" value="UniProtKB-KW"/>
</dbReference>
<evidence type="ECO:0000259" key="9">
    <source>
        <dbReference type="PROSITE" id="PS50235"/>
    </source>
</evidence>
<evidence type="ECO:0000313" key="12">
    <source>
        <dbReference type="Proteomes" id="UP000027195"/>
    </source>
</evidence>
<dbReference type="HOGENOM" id="CLU_001060_7_1_1"/>
<dbReference type="InterPro" id="IPR018200">
    <property type="entry name" value="USP_CS"/>
</dbReference>
<evidence type="ECO:0000256" key="7">
    <source>
        <dbReference type="ARBA" id="ARBA00022807"/>
    </source>
</evidence>
<dbReference type="CDD" id="cd02674">
    <property type="entry name" value="Peptidase_C19R"/>
    <property type="match status" value="1"/>
</dbReference>
<dbReference type="STRING" id="930990.A0A067M5M3"/>
<dbReference type="PROSITE" id="PS00973">
    <property type="entry name" value="USP_2"/>
    <property type="match status" value="1"/>
</dbReference>
<evidence type="ECO:0000256" key="5">
    <source>
        <dbReference type="ARBA" id="ARBA00022786"/>
    </source>
</evidence>
<keyword evidence="6" id="KW-0378">Hydrolase</keyword>
<feature type="compositionally biased region" description="Low complexity" evidence="8">
    <location>
        <begin position="73"/>
        <end position="89"/>
    </location>
</feature>
<keyword evidence="4" id="KW-0645">Protease</keyword>
<dbReference type="InterPro" id="IPR050185">
    <property type="entry name" value="Ub_carboxyl-term_hydrolase"/>
</dbReference>
<dbReference type="PANTHER" id="PTHR21646">
    <property type="entry name" value="UBIQUITIN CARBOXYL-TERMINAL HYDROLASE"/>
    <property type="match status" value="1"/>
</dbReference>
<dbReference type="Pfam" id="PF00443">
    <property type="entry name" value="UCH"/>
    <property type="match status" value="1"/>
</dbReference>
<dbReference type="PROSITE" id="PS51283">
    <property type="entry name" value="DUSP"/>
    <property type="match status" value="1"/>
</dbReference>
<comment type="catalytic activity">
    <reaction evidence="1">
        <text>Thiol-dependent hydrolysis of ester, thioester, amide, peptide and isopeptide bonds formed by the C-terminal Gly of ubiquitin (a 76-residue protein attached to proteins as an intracellular targeting signal).</text>
        <dbReference type="EC" id="3.4.19.12"/>
    </reaction>
</comment>
<proteinExistence type="inferred from homology"/>
<dbReference type="InterPro" id="IPR028889">
    <property type="entry name" value="USP"/>
</dbReference>
<feature type="region of interest" description="Disordered" evidence="8">
    <location>
        <begin position="1"/>
        <end position="91"/>
    </location>
</feature>
<feature type="compositionally biased region" description="Polar residues" evidence="8">
    <location>
        <begin position="1258"/>
        <end position="1267"/>
    </location>
</feature>
<evidence type="ECO:0000256" key="6">
    <source>
        <dbReference type="ARBA" id="ARBA00022801"/>
    </source>
</evidence>
<feature type="domain" description="USP" evidence="9">
    <location>
        <begin position="388"/>
        <end position="1124"/>
    </location>
</feature>
<dbReference type="InterPro" id="IPR035927">
    <property type="entry name" value="DUSP-like_sf"/>
</dbReference>
<dbReference type="GO" id="GO:0016579">
    <property type="term" value="P:protein deubiquitination"/>
    <property type="evidence" value="ECO:0007669"/>
    <property type="project" value="InterPro"/>
</dbReference>
<feature type="domain" description="DUSP" evidence="10">
    <location>
        <begin position="91"/>
        <end position="193"/>
    </location>
</feature>
<feature type="region of interest" description="Disordered" evidence="8">
    <location>
        <begin position="777"/>
        <end position="803"/>
    </location>
</feature>
<evidence type="ECO:0000256" key="4">
    <source>
        <dbReference type="ARBA" id="ARBA00022670"/>
    </source>
</evidence>
<dbReference type="EC" id="3.4.19.12" evidence="3"/>
<evidence type="ECO:0000313" key="11">
    <source>
        <dbReference type="EMBL" id="KDQ06861.1"/>
    </source>
</evidence>
<dbReference type="PANTHER" id="PTHR21646:SF24">
    <property type="entry name" value="UBIQUITIN CARBOXYL-TERMINAL HYDROLASE"/>
    <property type="match status" value="1"/>
</dbReference>
<dbReference type="InterPro" id="IPR006615">
    <property type="entry name" value="Pept_C19_DUSP"/>
</dbReference>
<evidence type="ECO:0000256" key="8">
    <source>
        <dbReference type="SAM" id="MobiDB-lite"/>
    </source>
</evidence>
<feature type="region of interest" description="Disordered" evidence="8">
    <location>
        <begin position="1206"/>
        <end position="1234"/>
    </location>
</feature>
<feature type="compositionally biased region" description="Low complexity" evidence="8">
    <location>
        <begin position="16"/>
        <end position="29"/>
    </location>
</feature>
<feature type="compositionally biased region" description="Polar residues" evidence="8">
    <location>
        <begin position="1218"/>
        <end position="1233"/>
    </location>
</feature>
<dbReference type="InterPro" id="IPR038765">
    <property type="entry name" value="Papain-like_cys_pep_sf"/>
</dbReference>
<dbReference type="PROSITE" id="PS00972">
    <property type="entry name" value="USP_1"/>
    <property type="match status" value="1"/>
</dbReference>
<evidence type="ECO:0000256" key="3">
    <source>
        <dbReference type="ARBA" id="ARBA00012759"/>
    </source>
</evidence>
<dbReference type="EMBL" id="KL198121">
    <property type="protein sequence ID" value="KDQ06861.1"/>
    <property type="molecule type" value="Genomic_DNA"/>
</dbReference>
<name>A0A067M5M3_BOTB1</name>
<feature type="region of interest" description="Disordered" evidence="8">
    <location>
        <begin position="1143"/>
        <end position="1170"/>
    </location>
</feature>
<dbReference type="SMART" id="SM00695">
    <property type="entry name" value="DUSP"/>
    <property type="match status" value="1"/>
</dbReference>
<evidence type="ECO:0000256" key="1">
    <source>
        <dbReference type="ARBA" id="ARBA00000707"/>
    </source>
</evidence>
<dbReference type="PROSITE" id="PS50235">
    <property type="entry name" value="USP_3"/>
    <property type="match status" value="1"/>
</dbReference>
<dbReference type="Proteomes" id="UP000027195">
    <property type="component" value="Unassembled WGS sequence"/>
</dbReference>
<sequence>MASSISPTETRKRVRSFSASSSGASSPKRAASEDPAALSSPPTSMPLISLPTPSDQDIDAYMREQGENLSLNDPASSAPSPQPAQAPDQVLSPKARLDLISSLKRQELREGDQWFLIARKWYRHWEAVCSGHLDKEDSQEIGPIDNSSIVDSDGRLVTTAAEGVTVEIVPTEAWDLLVEWYGKPSVTLTREVISTGIVKALRIEFFPPTFKVCALADEPSPLVPLTMSSKSTLRMLVNALPPHPTPMRLFRTEAIPDENGQITPASIRSPVLLLSSTPTEVDLDKRLDEVWLESGDILAVDTKNATGAWRIGERPIDSTTTFIGPISNAPMPLFQSGTDFCSSLQSASSSKKPYEPSTSTSVALKPAADIRIMPRGGKGSLIRTRGTMGLVNLGNTCFMNSALQCLAHTEELTEYFLSNVFEDEINTDNPLGTGGALARSYNLLMRALFPDIPPYINSFSPREFKHRIAMHAPSFSGYAQHDTQELLAFLLDGLHEDLNRIIKKPYVENPDWNEGGSLELAKHAQEAWEGYKKRNDSVIVDLFQGQYKSTLVCPECAKVSITLDPFMYLTLPLPVQKKWRHQVFLVPWDPSKPTEKVFVELPRHLSFKELKATIGRWREVNPENLFAAEVYNNRFYKFFPDYTIVSEVLDRDVLWFYELPVPSQQAGTFKRSEQDPFLIPVFHVQPKDRGRASNKYGNFGSMEMYGTPFIAVLEPQQASTVKGIYEAVVDRYQRWTEKSGDLQEWTEISSVDQSDETETVEMDHIVEVDAEADTSVADGAAEPEQPNVSSEPSGSDGEATVSSATLEEAASGDIDMKEGSASPEEPWAFRQNMFKMMLNEGTGDKMETGWQVESSGKVVSWADRAHAVRRGSSAPGGWVDLADDAREDDADSIMSPSPPLLRPSDAILCEWYPDQLIHFFGEGGKGKSSLWETAIDYIDPEYEQAQAAEEAKKKRGITIYDCLEEFVKEERLGEDDLWYCPRCKKHQQATKKIEIWKVPDILVVHLKRFSNSRILRDKIDAFIEFPIEGLDLEKWVQERKVAQELLADDVDIGELGLEDIQEPLIYDLYAVDEHMGGLGGGHYRAYAKNPADQTWYHFDDAHVWKTSADEAVNSNAYLLFYQRRTTRPLGGRSHEIIQAAQSDLASLSDPSATEDAPRSEAGPEDLLSSPMVLQDWRRTYSDPGSPGAFTSISDQLMQQGDHNLDQSGFDDMPGSPGAFSSISDQLMRKQQASELPPSFEHSFADPLLQHEGMVFKLDTNSPTSSNDAEPDLDARSDGAEDIAPHWGDESWSGWGRTESTWGEEETPGDGDAAKADSTLVPGQEGRAP</sequence>
<feature type="region of interest" description="Disordered" evidence="8">
    <location>
        <begin position="1257"/>
        <end position="1328"/>
    </location>
</feature>
<evidence type="ECO:0000256" key="2">
    <source>
        <dbReference type="ARBA" id="ARBA00009085"/>
    </source>
</evidence>
<dbReference type="SUPFAM" id="SSF54001">
    <property type="entry name" value="Cysteine proteinases"/>
    <property type="match status" value="1"/>
</dbReference>
<dbReference type="Gene3D" id="3.90.70.10">
    <property type="entry name" value="Cysteine proteinases"/>
    <property type="match status" value="2"/>
</dbReference>
<gene>
    <name evidence="11" type="ORF">BOTBODRAFT_60381</name>
</gene>
<keyword evidence="7" id="KW-0788">Thiol protease</keyword>
<dbReference type="Gene3D" id="3.30.2230.10">
    <property type="entry name" value="DUSP-like"/>
    <property type="match status" value="1"/>
</dbReference>
<accession>A0A067M5M3</accession>